<feature type="chain" id="PRO_5040161789" evidence="3">
    <location>
        <begin position="25"/>
        <end position="294"/>
    </location>
</feature>
<organism evidence="4 5">
    <name type="scientific">Polyplosphaeria fusca</name>
    <dbReference type="NCBI Taxonomy" id="682080"/>
    <lineage>
        <taxon>Eukaryota</taxon>
        <taxon>Fungi</taxon>
        <taxon>Dikarya</taxon>
        <taxon>Ascomycota</taxon>
        <taxon>Pezizomycotina</taxon>
        <taxon>Dothideomycetes</taxon>
        <taxon>Pleosporomycetidae</taxon>
        <taxon>Pleosporales</taxon>
        <taxon>Tetraplosphaeriaceae</taxon>
        <taxon>Polyplosphaeria</taxon>
    </lineage>
</organism>
<sequence length="294" mass="31482">MALSSRIGLCFLALLTGFFARADSTCYYPNGAENRGLPCNSNATVSACCGPGFICLSNGLCSPGPETQRNYRYDFYRSGCTDQSWNSTKCPQFCLAPEDSLDAGEGLSDCGNNEFCCARSSDCCSERTNIFTLGAFSTATTISYLSTSTQPSSASSTSTTASATSAVASNNNDDNKGNKIAIGVGVGVGIGVGGGLLVFAVLLVLRRRRKKQKPAKDRSIEMEADEQPPNDDSKESYKFQQEPGEVAEFPDNSRAHIPKEPQELAPQDRYELASPQHPGKLFKEDGVYRHGVPG</sequence>
<reference evidence="4" key="1">
    <citation type="journal article" date="2020" name="Stud. Mycol.">
        <title>101 Dothideomycetes genomes: a test case for predicting lifestyles and emergence of pathogens.</title>
        <authorList>
            <person name="Haridas S."/>
            <person name="Albert R."/>
            <person name="Binder M."/>
            <person name="Bloem J."/>
            <person name="Labutti K."/>
            <person name="Salamov A."/>
            <person name="Andreopoulos B."/>
            <person name="Baker S."/>
            <person name="Barry K."/>
            <person name="Bills G."/>
            <person name="Bluhm B."/>
            <person name="Cannon C."/>
            <person name="Castanera R."/>
            <person name="Culley D."/>
            <person name="Daum C."/>
            <person name="Ezra D."/>
            <person name="Gonzalez J."/>
            <person name="Henrissat B."/>
            <person name="Kuo A."/>
            <person name="Liang C."/>
            <person name="Lipzen A."/>
            <person name="Lutzoni F."/>
            <person name="Magnuson J."/>
            <person name="Mondo S."/>
            <person name="Nolan M."/>
            <person name="Ohm R."/>
            <person name="Pangilinan J."/>
            <person name="Park H.-J."/>
            <person name="Ramirez L."/>
            <person name="Alfaro M."/>
            <person name="Sun H."/>
            <person name="Tritt A."/>
            <person name="Yoshinaga Y."/>
            <person name="Zwiers L.-H."/>
            <person name="Turgeon B."/>
            <person name="Goodwin S."/>
            <person name="Spatafora J."/>
            <person name="Crous P."/>
            <person name="Grigoriev I."/>
        </authorList>
    </citation>
    <scope>NUCLEOTIDE SEQUENCE</scope>
    <source>
        <strain evidence="4">CBS 125425</strain>
    </source>
</reference>
<evidence type="ECO:0000313" key="5">
    <source>
        <dbReference type="Proteomes" id="UP000799444"/>
    </source>
</evidence>
<evidence type="ECO:0000256" key="3">
    <source>
        <dbReference type="SAM" id="SignalP"/>
    </source>
</evidence>
<feature type="compositionally biased region" description="Basic and acidic residues" evidence="1">
    <location>
        <begin position="251"/>
        <end position="271"/>
    </location>
</feature>
<dbReference type="OrthoDB" id="5215637at2759"/>
<evidence type="ECO:0000313" key="4">
    <source>
        <dbReference type="EMBL" id="KAF2738564.1"/>
    </source>
</evidence>
<keyword evidence="2" id="KW-0812">Transmembrane</keyword>
<feature type="signal peptide" evidence="3">
    <location>
        <begin position="1"/>
        <end position="24"/>
    </location>
</feature>
<keyword evidence="3" id="KW-0732">Signal</keyword>
<evidence type="ECO:0000256" key="1">
    <source>
        <dbReference type="SAM" id="MobiDB-lite"/>
    </source>
</evidence>
<proteinExistence type="predicted"/>
<comment type="caution">
    <text evidence="4">The sequence shown here is derived from an EMBL/GenBank/DDBJ whole genome shotgun (WGS) entry which is preliminary data.</text>
</comment>
<dbReference type="AlphaFoldDB" id="A0A9P4R4F4"/>
<gene>
    <name evidence="4" type="ORF">EJ04DRAFT_509453</name>
</gene>
<keyword evidence="5" id="KW-1185">Reference proteome</keyword>
<feature type="transmembrane region" description="Helical" evidence="2">
    <location>
        <begin position="180"/>
        <end position="205"/>
    </location>
</feature>
<keyword evidence="2" id="KW-1133">Transmembrane helix</keyword>
<keyword evidence="2" id="KW-0472">Membrane</keyword>
<dbReference type="EMBL" id="ML996108">
    <property type="protein sequence ID" value="KAF2738564.1"/>
    <property type="molecule type" value="Genomic_DNA"/>
</dbReference>
<evidence type="ECO:0000256" key="2">
    <source>
        <dbReference type="SAM" id="Phobius"/>
    </source>
</evidence>
<feature type="region of interest" description="Disordered" evidence="1">
    <location>
        <begin position="212"/>
        <end position="294"/>
    </location>
</feature>
<dbReference type="Proteomes" id="UP000799444">
    <property type="component" value="Unassembled WGS sequence"/>
</dbReference>
<name>A0A9P4R4F4_9PLEO</name>
<accession>A0A9P4R4F4</accession>
<protein>
    <submittedName>
        <fullName evidence="4">Uncharacterized protein</fullName>
    </submittedName>
</protein>